<protein>
    <submittedName>
        <fullName evidence="2">DUF4440 domain-containing protein</fullName>
    </submittedName>
</protein>
<dbReference type="SMART" id="SM00421">
    <property type="entry name" value="HTH_LUXR"/>
    <property type="match status" value="1"/>
</dbReference>
<sequence>MKDFEDDRSAIIAVLEAETDAYLRRDYAAWEACWHDGPEIRRIHGHAGTGVTVSEGAEIRQQMRRILADEEGWAPPVAIIRENLNIVMGTDMAWVSYEQRGDPAGFLTEMAGHYHELKILHKVDGAWKIACIVGNQVQIDNIAAPLIEVDETARVLWMNPAARDRLPDHARLGLRGKQLCAIDPRAQSDLMAAIAWIAEIRDRHKICLITDTVNRPIALGQDDAGLAHICWALLRDGKCLITFDDPTRLDYLLSIATEVFGLSKTQEKLAHQVIAGCDLSQAAHALGISPNTAKTHLQRIYDKTGVRTQAALVRILLSVDRHGM</sequence>
<dbReference type="RefSeq" id="WP_341367351.1">
    <property type="nucleotide sequence ID" value="NZ_CP150951.2"/>
</dbReference>
<dbReference type="Proteomes" id="UP001440612">
    <property type="component" value="Chromosome"/>
</dbReference>
<reference evidence="3" key="1">
    <citation type="submission" date="2024-04" db="EMBL/GenBank/DDBJ databases">
        <title>Phylogenomic analyses of a clade within the roseobacter group suggest taxonomic reassignments of species of the genera Aestuariivita, Citreicella, Loktanella, Nautella, Pelagibaca, Ruegeria, Thalassobius, Thiobacimonas and Tropicibacter, and the proposal o.</title>
        <authorList>
            <person name="Jeon C.O."/>
        </authorList>
    </citation>
    <scope>NUCLEOTIDE SEQUENCE [LARGE SCALE GENOMIC DNA]</scope>
    <source>
        <strain evidence="3">BS5-3</strain>
    </source>
</reference>
<dbReference type="InterPro" id="IPR000792">
    <property type="entry name" value="Tscrpt_reg_LuxR_C"/>
</dbReference>
<evidence type="ECO:0000313" key="3">
    <source>
        <dbReference type="Proteomes" id="UP001440612"/>
    </source>
</evidence>
<evidence type="ECO:0000313" key="2">
    <source>
        <dbReference type="EMBL" id="WZC49241.1"/>
    </source>
</evidence>
<dbReference type="Pfam" id="PF00196">
    <property type="entry name" value="GerE"/>
    <property type="match status" value="1"/>
</dbReference>
<dbReference type="Gene3D" id="3.10.450.50">
    <property type="match status" value="1"/>
</dbReference>
<keyword evidence="3" id="KW-1185">Reference proteome</keyword>
<organism evidence="2 3">
    <name type="scientific">Yoonia phaeophyticola</name>
    <dbReference type="NCBI Taxonomy" id="3137369"/>
    <lineage>
        <taxon>Bacteria</taxon>
        <taxon>Pseudomonadati</taxon>
        <taxon>Pseudomonadota</taxon>
        <taxon>Alphaproteobacteria</taxon>
        <taxon>Rhodobacterales</taxon>
        <taxon>Paracoccaceae</taxon>
        <taxon>Yoonia</taxon>
    </lineage>
</organism>
<dbReference type="PROSITE" id="PS50043">
    <property type="entry name" value="HTH_LUXR_2"/>
    <property type="match status" value="1"/>
</dbReference>
<evidence type="ECO:0000259" key="1">
    <source>
        <dbReference type="PROSITE" id="PS50043"/>
    </source>
</evidence>
<dbReference type="InterPro" id="IPR027843">
    <property type="entry name" value="DUF4440"/>
</dbReference>
<accession>A0ABZ2V508</accession>
<dbReference type="Pfam" id="PF14534">
    <property type="entry name" value="DUF4440"/>
    <property type="match status" value="1"/>
</dbReference>
<dbReference type="InterPro" id="IPR036388">
    <property type="entry name" value="WH-like_DNA-bd_sf"/>
</dbReference>
<dbReference type="SUPFAM" id="SSF46894">
    <property type="entry name" value="C-terminal effector domain of the bipartite response regulators"/>
    <property type="match status" value="1"/>
</dbReference>
<dbReference type="SUPFAM" id="SSF54427">
    <property type="entry name" value="NTF2-like"/>
    <property type="match status" value="1"/>
</dbReference>
<dbReference type="InterPro" id="IPR016032">
    <property type="entry name" value="Sig_transdc_resp-reg_C-effctor"/>
</dbReference>
<dbReference type="EMBL" id="CP150951">
    <property type="protein sequence ID" value="WZC49241.1"/>
    <property type="molecule type" value="Genomic_DNA"/>
</dbReference>
<name>A0ABZ2V508_9RHOB</name>
<gene>
    <name evidence="2" type="ORF">AABB29_00845</name>
</gene>
<proteinExistence type="predicted"/>
<dbReference type="Gene3D" id="1.10.10.10">
    <property type="entry name" value="Winged helix-like DNA-binding domain superfamily/Winged helix DNA-binding domain"/>
    <property type="match status" value="1"/>
</dbReference>
<dbReference type="InterPro" id="IPR032710">
    <property type="entry name" value="NTF2-like_dom_sf"/>
</dbReference>
<feature type="domain" description="HTH luxR-type" evidence="1">
    <location>
        <begin position="255"/>
        <end position="320"/>
    </location>
</feature>